<dbReference type="EC" id="3.1.2.4" evidence="2"/>
<evidence type="ECO:0000313" key="6">
    <source>
        <dbReference type="Proteomes" id="UP000029914"/>
    </source>
</evidence>
<dbReference type="NCBIfam" id="NF004127">
    <property type="entry name" value="PRK05617.1"/>
    <property type="match status" value="1"/>
</dbReference>
<dbReference type="EMBL" id="CP006764">
    <property type="protein sequence ID" value="AIT60590.1"/>
    <property type="molecule type" value="Genomic_DNA"/>
</dbReference>
<dbReference type="HOGENOM" id="CLU_009834_22_1_11"/>
<dbReference type="SUPFAM" id="SSF52096">
    <property type="entry name" value="ClpP/crotonase"/>
    <property type="match status" value="1"/>
</dbReference>
<protein>
    <recommendedName>
        <fullName evidence="2">3-hydroxyisobutyryl-CoA hydrolase</fullName>
        <ecNumber evidence="2">3.1.2.4</ecNumber>
    </recommendedName>
</protein>
<comment type="catalytic activity">
    <reaction evidence="1">
        <text>3-hydroxy-2-methylpropanoyl-CoA + H2O = 3-hydroxy-2-methylpropanoate + CoA + H(+)</text>
        <dbReference type="Rhea" id="RHEA:20888"/>
        <dbReference type="ChEBI" id="CHEBI:11805"/>
        <dbReference type="ChEBI" id="CHEBI:15377"/>
        <dbReference type="ChEBI" id="CHEBI:15378"/>
        <dbReference type="ChEBI" id="CHEBI:57287"/>
        <dbReference type="ChEBI" id="CHEBI:57340"/>
        <dbReference type="EC" id="3.1.2.4"/>
    </reaction>
</comment>
<keyword evidence="6" id="KW-1185">Reference proteome</keyword>
<feature type="domain" description="Enoyl-CoA hydratase/isomerase" evidence="4">
    <location>
        <begin position="14"/>
        <end position="323"/>
    </location>
</feature>
<dbReference type="CDD" id="cd06558">
    <property type="entry name" value="crotonase-like"/>
    <property type="match status" value="1"/>
</dbReference>
<evidence type="ECO:0000256" key="3">
    <source>
        <dbReference type="ARBA" id="ARBA00022801"/>
    </source>
</evidence>
<evidence type="ECO:0000256" key="2">
    <source>
        <dbReference type="ARBA" id="ARBA00011915"/>
    </source>
</evidence>
<dbReference type="eggNOG" id="COG1024">
    <property type="taxonomic scope" value="Bacteria"/>
</dbReference>
<evidence type="ECO:0000313" key="5">
    <source>
        <dbReference type="EMBL" id="AIT60590.1"/>
    </source>
</evidence>
<dbReference type="Gene3D" id="3.90.226.10">
    <property type="entry name" value="2-enoyl-CoA Hydratase, Chain A, domain 1"/>
    <property type="match status" value="1"/>
</dbReference>
<gene>
    <name evidence="5" type="ORF">CDOO_04495</name>
</gene>
<dbReference type="STRING" id="558173.CDOO_04495"/>
<sequence>MTNPVITSVRNTTGVIELARPKALNSLNREMIDEIAAALEKWRDDDAVTQILIHAPERSFCAGGDVRHARELILDGRAEEADEFFAAEYELNRVISEYPKPYGAIIDGVLMGGGQGVSVLGDFRIITDNAFASMPEMAIGYITDVGMSWKLQQLDTGVAMGRFLALTGYRLTPDDMLYTGLATHLVADPDPEAIIGGGFAAALDGAPTEHGPSRLQDWQESIDTVFAHDSWADIEAALDNHGDTEFVAQVRELTAQASPSALVATAELLAANAHTDLAGALENERKLSYVVLREPDFVEGVRAVLVDKTRDAKFSEPQDPQVYREALS</sequence>
<dbReference type="GO" id="GO:0006574">
    <property type="term" value="P:L-valine catabolic process"/>
    <property type="evidence" value="ECO:0007669"/>
    <property type="project" value="TreeGrafter"/>
</dbReference>
<name>A0A097IEN4_9CORY</name>
<dbReference type="AlphaFoldDB" id="A0A097IEN4"/>
<dbReference type="KEGG" id="cdo:CDOO_04495"/>
<proteinExistence type="predicted"/>
<dbReference type="InterPro" id="IPR032259">
    <property type="entry name" value="HIBYL-CoA-H"/>
</dbReference>
<evidence type="ECO:0000256" key="1">
    <source>
        <dbReference type="ARBA" id="ARBA00001709"/>
    </source>
</evidence>
<dbReference type="RefSeq" id="WP_026159352.1">
    <property type="nucleotide sequence ID" value="NZ_AQUX01000004.1"/>
</dbReference>
<reference evidence="5 6" key="1">
    <citation type="submission" date="2013-09" db="EMBL/GenBank/DDBJ databases">
        <title>Complete genome sequence of Corynebacterium doosanense CAU 212(T) (=DSM 45436(T)), isolated from activated sludge.</title>
        <authorList>
            <person name="Schaffert L."/>
            <person name="Albersmeier A."/>
            <person name="Kalinowski J."/>
            <person name="Ruckert C."/>
        </authorList>
    </citation>
    <scope>NUCLEOTIDE SEQUENCE [LARGE SCALE GENOMIC DNA]</scope>
    <source>
        <strain evidence="5 6">CAU 212</strain>
    </source>
</reference>
<dbReference type="OrthoDB" id="9790967at2"/>
<dbReference type="InterPro" id="IPR029045">
    <property type="entry name" value="ClpP/crotonase-like_dom_sf"/>
</dbReference>
<dbReference type="GO" id="GO:0005829">
    <property type="term" value="C:cytosol"/>
    <property type="evidence" value="ECO:0007669"/>
    <property type="project" value="TreeGrafter"/>
</dbReference>
<dbReference type="Proteomes" id="UP000029914">
    <property type="component" value="Chromosome"/>
</dbReference>
<dbReference type="Pfam" id="PF16113">
    <property type="entry name" value="ECH_2"/>
    <property type="match status" value="1"/>
</dbReference>
<dbReference type="GO" id="GO:0003860">
    <property type="term" value="F:3-hydroxyisobutyryl-CoA hydrolase activity"/>
    <property type="evidence" value="ECO:0007669"/>
    <property type="project" value="UniProtKB-EC"/>
</dbReference>
<evidence type="ECO:0000259" key="4">
    <source>
        <dbReference type="Pfam" id="PF16113"/>
    </source>
</evidence>
<dbReference type="PANTHER" id="PTHR43176:SF3">
    <property type="entry name" value="3-HYDROXYISOBUTYRYL-COA HYDROLASE, MITOCHONDRIAL"/>
    <property type="match status" value="1"/>
</dbReference>
<accession>A0A097IEN4</accession>
<dbReference type="PANTHER" id="PTHR43176">
    <property type="entry name" value="3-HYDROXYISOBUTYRYL-COA HYDROLASE-RELATED"/>
    <property type="match status" value="1"/>
</dbReference>
<keyword evidence="3 5" id="KW-0378">Hydrolase</keyword>
<organism evidence="5 6">
    <name type="scientific">Corynebacterium doosanense CAU 212 = DSM 45436</name>
    <dbReference type="NCBI Taxonomy" id="558173"/>
    <lineage>
        <taxon>Bacteria</taxon>
        <taxon>Bacillati</taxon>
        <taxon>Actinomycetota</taxon>
        <taxon>Actinomycetes</taxon>
        <taxon>Mycobacteriales</taxon>
        <taxon>Corynebacteriaceae</taxon>
        <taxon>Corynebacterium</taxon>
    </lineage>
</organism>
<dbReference type="InterPro" id="IPR045004">
    <property type="entry name" value="ECH_dom"/>
</dbReference>